<keyword evidence="3" id="KW-1185">Reference proteome</keyword>
<gene>
    <name evidence="2" type="ORF">HCJ93_27520</name>
</gene>
<name>A0ABX1AIV3_9ACTN</name>
<keyword evidence="1" id="KW-0732">Signal</keyword>
<feature type="chain" id="PRO_5046717970" description="Lipoprotein" evidence="1">
    <location>
        <begin position="19"/>
        <end position="316"/>
    </location>
</feature>
<evidence type="ECO:0008006" key="4">
    <source>
        <dbReference type="Google" id="ProtNLM"/>
    </source>
</evidence>
<dbReference type="EMBL" id="JAATEM010000044">
    <property type="protein sequence ID" value="NJP53713.1"/>
    <property type="molecule type" value="Genomic_DNA"/>
</dbReference>
<evidence type="ECO:0000256" key="1">
    <source>
        <dbReference type="SAM" id="SignalP"/>
    </source>
</evidence>
<evidence type="ECO:0000313" key="3">
    <source>
        <dbReference type="Proteomes" id="UP000730591"/>
    </source>
</evidence>
<evidence type="ECO:0000313" key="2">
    <source>
        <dbReference type="EMBL" id="NJP53713.1"/>
    </source>
</evidence>
<dbReference type="RefSeq" id="WP_167998534.1">
    <property type="nucleotide sequence ID" value="NZ_JAATEM010000044.1"/>
</dbReference>
<proteinExistence type="predicted"/>
<accession>A0ABX1AIV3</accession>
<comment type="caution">
    <text evidence="2">The sequence shown here is derived from an EMBL/GenBank/DDBJ whole genome shotgun (WGS) entry which is preliminary data.</text>
</comment>
<sequence length="316" mass="33055">MTAAVLCCVLAGGAGAWALFGPEGGDGGCAGLLRNERVRAALGEAHDSGLGCARLGAEIKKATTGPEQGRHSLRQAQAMKDVLVAVDEELQRPGGRVSRRLFTPLAEALADYPADTEAILGVRSTEYAFKGPPAEPAWRDDEGVHMSVPRTALLRVVRVLSEEPAAYVALRQAATRRAAEGLVAAGPGAGDAGLDAAAGRNARTLGVWDAVAADVRHDGVEEDTARWDHDVIKGLTGNAGERSARAARAKDPVNRLVGTWRRMLLGQHASLEEQSAVMADLRGKAVGLGPAVRGSLRKACLDTASGARERTLRELG</sequence>
<protein>
    <recommendedName>
        <fullName evidence="4">Lipoprotein</fullName>
    </recommendedName>
</protein>
<feature type="signal peptide" evidence="1">
    <location>
        <begin position="1"/>
        <end position="18"/>
    </location>
</feature>
<dbReference type="Proteomes" id="UP000730591">
    <property type="component" value="Unassembled WGS sequence"/>
</dbReference>
<reference evidence="2 3" key="1">
    <citation type="submission" date="2020-03" db="EMBL/GenBank/DDBJ databases">
        <title>WGS of actinomycetes isolated from Thailand.</title>
        <authorList>
            <person name="Thawai C."/>
        </authorList>
    </citation>
    <scope>NUCLEOTIDE SEQUENCE [LARGE SCALE GENOMIC DNA]</scope>
    <source>
        <strain evidence="2 3">SBST2-5</strain>
    </source>
</reference>
<organism evidence="2 3">
    <name type="scientific">Streptomyces composti</name>
    <dbReference type="NCBI Taxonomy" id="2720025"/>
    <lineage>
        <taxon>Bacteria</taxon>
        <taxon>Bacillati</taxon>
        <taxon>Actinomycetota</taxon>
        <taxon>Actinomycetes</taxon>
        <taxon>Kitasatosporales</taxon>
        <taxon>Streptomycetaceae</taxon>
        <taxon>Streptomyces</taxon>
    </lineage>
</organism>